<accession>A0A5T1D2F0</accession>
<dbReference type="AlphaFoldDB" id="A0A5T1D2F0"/>
<reference evidence="1" key="1">
    <citation type="submission" date="2018-08" db="EMBL/GenBank/DDBJ databases">
        <authorList>
            <consortium name="NARMS: The National Antimicrobial Resistance Monitoring System"/>
        </authorList>
    </citation>
    <scope>NUCLEOTIDE SEQUENCE</scope>
    <source>
        <strain evidence="1">FSIS11812667</strain>
        <strain evidence="2">FSIS11813162</strain>
    </source>
</reference>
<dbReference type="EMBL" id="AACRXV010000040">
    <property type="protein sequence ID" value="EAL8730716.1"/>
    <property type="molecule type" value="Genomic_DNA"/>
</dbReference>
<dbReference type="RefSeq" id="WP_002865478.1">
    <property type="nucleotide sequence ID" value="NZ_AP028359.1"/>
</dbReference>
<dbReference type="EMBL" id="AACTAG010000036">
    <property type="protein sequence ID" value="EAL9986581.1"/>
    <property type="molecule type" value="Genomic_DNA"/>
</dbReference>
<proteinExistence type="predicted"/>
<name>A0A5T1D2F0_CAMJU</name>
<evidence type="ECO:0000313" key="2">
    <source>
        <dbReference type="EMBL" id="EAL9986581.1"/>
    </source>
</evidence>
<sequence>MNTQNTLKKHLIKIIHTLRKDTNLSDDESYRWVLNERYGKASSKDLSIDELRDFAITLGYDEKFLKKQNTKKARYFKKENTKSGRATKKQLNMIQAIWSKNAKNPTQWALREFINNIIKKRPLYLWYLSVEDANKVILGLKNLENNSTH</sequence>
<gene>
    <name evidence="2" type="ORF">D1F26_07555</name>
    <name evidence="1" type="ORF">DY910_06875</name>
</gene>
<evidence type="ECO:0000313" key="1">
    <source>
        <dbReference type="EMBL" id="EAL8730716.1"/>
    </source>
</evidence>
<dbReference type="InterPro" id="IPR009363">
    <property type="entry name" value="Phage_Mu_Gp16"/>
</dbReference>
<dbReference type="Pfam" id="PF06252">
    <property type="entry name" value="GemA"/>
    <property type="match status" value="1"/>
</dbReference>
<organism evidence="1">
    <name type="scientific">Campylobacter jejuni</name>
    <dbReference type="NCBI Taxonomy" id="197"/>
    <lineage>
        <taxon>Bacteria</taxon>
        <taxon>Pseudomonadati</taxon>
        <taxon>Campylobacterota</taxon>
        <taxon>Epsilonproteobacteria</taxon>
        <taxon>Campylobacterales</taxon>
        <taxon>Campylobacteraceae</taxon>
        <taxon>Campylobacter</taxon>
    </lineage>
</organism>
<comment type="caution">
    <text evidence="1">The sequence shown here is derived from an EMBL/GenBank/DDBJ whole genome shotgun (WGS) entry which is preliminary data.</text>
</comment>
<protein>
    <submittedName>
        <fullName evidence="1">DUF1018 domain-containing protein</fullName>
    </submittedName>
</protein>